<name>A0A212DGT9_CEREH</name>
<keyword evidence="3" id="KW-1185">Reference proteome</keyword>
<accession>A0A212DGT9</accession>
<comment type="caution">
    <text evidence="2">The sequence shown here is derived from an EMBL/GenBank/DDBJ whole genome shotgun (WGS) entry which is preliminary data.</text>
</comment>
<feature type="region of interest" description="Disordered" evidence="1">
    <location>
        <begin position="1"/>
        <end position="49"/>
    </location>
</feature>
<organism evidence="2 3">
    <name type="scientific">Cervus elaphus hippelaphus</name>
    <name type="common">European red deer</name>
    <dbReference type="NCBI Taxonomy" id="46360"/>
    <lineage>
        <taxon>Eukaryota</taxon>
        <taxon>Metazoa</taxon>
        <taxon>Chordata</taxon>
        <taxon>Craniata</taxon>
        <taxon>Vertebrata</taxon>
        <taxon>Euteleostomi</taxon>
        <taxon>Mammalia</taxon>
        <taxon>Eutheria</taxon>
        <taxon>Laurasiatheria</taxon>
        <taxon>Artiodactyla</taxon>
        <taxon>Ruminantia</taxon>
        <taxon>Pecora</taxon>
        <taxon>Cervidae</taxon>
        <taxon>Cervinae</taxon>
        <taxon>Cervus</taxon>
    </lineage>
</organism>
<protein>
    <submittedName>
        <fullName evidence="2">Uncharacterized protein</fullName>
    </submittedName>
</protein>
<feature type="compositionally biased region" description="Gly residues" evidence="1">
    <location>
        <begin position="16"/>
        <end position="30"/>
    </location>
</feature>
<reference evidence="2 3" key="1">
    <citation type="journal article" date="2018" name="Mol. Genet. Genomics">
        <title>The red deer Cervus elaphus genome CerEla1.0: sequencing, annotating, genes, and chromosomes.</title>
        <authorList>
            <person name="Bana N.A."/>
            <person name="Nyiri A."/>
            <person name="Nagy J."/>
            <person name="Frank K."/>
            <person name="Nagy T."/>
            <person name="Steger V."/>
            <person name="Schiller M."/>
            <person name="Lakatos P."/>
            <person name="Sugar L."/>
            <person name="Horn P."/>
            <person name="Barta E."/>
            <person name="Orosz L."/>
        </authorList>
    </citation>
    <scope>NUCLEOTIDE SEQUENCE [LARGE SCALE GENOMIC DNA]</scope>
    <source>
        <strain evidence="2">Hungarian</strain>
    </source>
</reference>
<proteinExistence type="predicted"/>
<evidence type="ECO:0000256" key="1">
    <source>
        <dbReference type="SAM" id="MobiDB-lite"/>
    </source>
</evidence>
<sequence length="126" mass="13284">MARSPKRLHVTKEGAPGRGRGLEGAGGAGGRPREGRAGLEAGRFGSGRLRLPPRLLRSRGRVRRLEAGAASYAEPSCPAFGECRQHRPTQEDSGHFLAAPLPCTASFLYLASKPCGRGATPLQLPS</sequence>
<feature type="compositionally biased region" description="Low complexity" evidence="1">
    <location>
        <begin position="38"/>
        <end position="49"/>
    </location>
</feature>
<dbReference type="AlphaFoldDB" id="A0A212DGT9"/>
<evidence type="ECO:0000313" key="3">
    <source>
        <dbReference type="Proteomes" id="UP000242450"/>
    </source>
</evidence>
<gene>
    <name evidence="2" type="ORF">Celaphus_00013400</name>
</gene>
<dbReference type="Proteomes" id="UP000242450">
    <property type="component" value="Chromosome 2"/>
</dbReference>
<dbReference type="EMBL" id="MKHE01000002">
    <property type="protein sequence ID" value="OWK17476.1"/>
    <property type="molecule type" value="Genomic_DNA"/>
</dbReference>
<evidence type="ECO:0000313" key="2">
    <source>
        <dbReference type="EMBL" id="OWK17476.1"/>
    </source>
</evidence>